<sequence>MDDPAQGDAYRQALQERLEKREFTSDDEAGYGLDIYSLRSAATLFGKVVEPLDALQRNALSGPHASIAARARISDLAGKEPAAVSLGVICRAGEVPQVLRQSFVHQIWARELIVLVDSDAPPTLPDDRLDFGAMTVRIAARPLAGDFAGQRNTLQDLSSASWMLQLDADETLSAETGRSLSQLVALAERQGVVSVGLPRRNLVDGVLSAVYPDTQYRLNRRDIRFGGVVHERPERPWQQSLLALNGAILHHLERAHVLARSKRYEALSPGQGRLEEEQALLEPYRD</sequence>
<comment type="caution">
    <text evidence="1">The sequence shown here is derived from an EMBL/GenBank/DDBJ whole genome shotgun (WGS) entry which is preliminary data.</text>
</comment>
<evidence type="ECO:0008006" key="3">
    <source>
        <dbReference type="Google" id="ProtNLM"/>
    </source>
</evidence>
<gene>
    <name evidence="1" type="ORF">NGM99_04480</name>
</gene>
<proteinExistence type="predicted"/>
<reference evidence="1 2" key="1">
    <citation type="submission" date="2022-06" db="EMBL/GenBank/DDBJ databases">
        <title>Mesorhizobium sp. strain RP14 Genome sequencing and assembly.</title>
        <authorList>
            <person name="Kim I."/>
        </authorList>
    </citation>
    <scope>NUCLEOTIDE SEQUENCE [LARGE SCALE GENOMIC DNA]</scope>
    <source>
        <strain evidence="2">RP14(2022)</strain>
    </source>
</reference>
<organism evidence="1 2">
    <name type="scientific">Mesorhizobium liriopis</name>
    <dbReference type="NCBI Taxonomy" id="2953882"/>
    <lineage>
        <taxon>Bacteria</taxon>
        <taxon>Pseudomonadati</taxon>
        <taxon>Pseudomonadota</taxon>
        <taxon>Alphaproteobacteria</taxon>
        <taxon>Hyphomicrobiales</taxon>
        <taxon>Phyllobacteriaceae</taxon>
        <taxon>Mesorhizobium</taxon>
    </lineage>
</organism>
<evidence type="ECO:0000313" key="2">
    <source>
        <dbReference type="Proteomes" id="UP001205906"/>
    </source>
</evidence>
<protein>
    <recommendedName>
        <fullName evidence="3">Glycosyltransferase family 2 protein</fullName>
    </recommendedName>
</protein>
<keyword evidence="2" id="KW-1185">Reference proteome</keyword>
<name>A0ABT1C2J3_9HYPH</name>
<dbReference type="Proteomes" id="UP001205906">
    <property type="component" value="Unassembled WGS sequence"/>
</dbReference>
<dbReference type="EMBL" id="JAMXQS010000002">
    <property type="protein sequence ID" value="MCO6049047.1"/>
    <property type="molecule type" value="Genomic_DNA"/>
</dbReference>
<accession>A0ABT1C2J3</accession>
<dbReference type="InterPro" id="IPR029044">
    <property type="entry name" value="Nucleotide-diphossugar_trans"/>
</dbReference>
<evidence type="ECO:0000313" key="1">
    <source>
        <dbReference type="EMBL" id="MCO6049047.1"/>
    </source>
</evidence>
<dbReference type="SUPFAM" id="SSF53448">
    <property type="entry name" value="Nucleotide-diphospho-sugar transferases"/>
    <property type="match status" value="1"/>
</dbReference>